<evidence type="ECO:0000313" key="3">
    <source>
        <dbReference type="Proteomes" id="UP001501295"/>
    </source>
</evidence>
<reference evidence="3" key="1">
    <citation type="journal article" date="2019" name="Int. J. Syst. Evol. Microbiol.">
        <title>The Global Catalogue of Microorganisms (GCM) 10K type strain sequencing project: providing services to taxonomists for standard genome sequencing and annotation.</title>
        <authorList>
            <consortium name="The Broad Institute Genomics Platform"/>
            <consortium name="The Broad Institute Genome Sequencing Center for Infectious Disease"/>
            <person name="Wu L."/>
            <person name="Ma J."/>
        </authorList>
    </citation>
    <scope>NUCLEOTIDE SEQUENCE [LARGE SCALE GENOMIC DNA]</scope>
    <source>
        <strain evidence="3">JCM 18956</strain>
    </source>
</reference>
<dbReference type="Proteomes" id="UP001501295">
    <property type="component" value="Unassembled WGS sequence"/>
</dbReference>
<dbReference type="EMBL" id="BAABLM010000004">
    <property type="protein sequence ID" value="GAA4678104.1"/>
    <property type="molecule type" value="Genomic_DNA"/>
</dbReference>
<name>A0ABP8W3P1_9MICO</name>
<proteinExistence type="predicted"/>
<gene>
    <name evidence="2" type="ORF">GCM10025780_23760</name>
</gene>
<accession>A0ABP8W3P1</accession>
<organism evidence="2 3">
    <name type="scientific">Frondihabitans cladoniiphilus</name>
    <dbReference type="NCBI Taxonomy" id="715785"/>
    <lineage>
        <taxon>Bacteria</taxon>
        <taxon>Bacillati</taxon>
        <taxon>Actinomycetota</taxon>
        <taxon>Actinomycetes</taxon>
        <taxon>Micrococcales</taxon>
        <taxon>Microbacteriaceae</taxon>
        <taxon>Frondihabitans</taxon>
    </lineage>
</organism>
<protein>
    <submittedName>
        <fullName evidence="2">Uncharacterized protein</fullName>
    </submittedName>
</protein>
<evidence type="ECO:0000256" key="1">
    <source>
        <dbReference type="SAM" id="MobiDB-lite"/>
    </source>
</evidence>
<keyword evidence="3" id="KW-1185">Reference proteome</keyword>
<sequence length="97" mass="10261">MSSYRSEPGVVGLRVEHLSRRRRDPARIGLADVTPIIGRGDGPAGSRAGDGLAQSGSVEAENPSYAALMFRCRAALVPVVALPIARYDDTAPSARTR</sequence>
<evidence type="ECO:0000313" key="2">
    <source>
        <dbReference type="EMBL" id="GAA4678104.1"/>
    </source>
</evidence>
<feature type="region of interest" description="Disordered" evidence="1">
    <location>
        <begin position="34"/>
        <end position="56"/>
    </location>
</feature>
<comment type="caution">
    <text evidence="2">The sequence shown here is derived from an EMBL/GenBank/DDBJ whole genome shotgun (WGS) entry which is preliminary data.</text>
</comment>
<dbReference type="RefSeq" id="WP_345376097.1">
    <property type="nucleotide sequence ID" value="NZ_BAABLM010000004.1"/>
</dbReference>